<evidence type="ECO:0000259" key="2">
    <source>
        <dbReference type="PROSITE" id="PS50943"/>
    </source>
</evidence>
<dbReference type="PROSITE" id="PS50943">
    <property type="entry name" value="HTH_CROC1"/>
    <property type="match status" value="1"/>
</dbReference>
<reference evidence="3 4" key="1">
    <citation type="journal article" date="2015" name="Nature">
        <title>rRNA introns, odd ribosomes, and small enigmatic genomes across a large radiation of phyla.</title>
        <authorList>
            <person name="Brown C.T."/>
            <person name="Hug L.A."/>
            <person name="Thomas B.C."/>
            <person name="Sharon I."/>
            <person name="Castelle C.J."/>
            <person name="Singh A."/>
            <person name="Wilkins M.J."/>
            <person name="Williams K.H."/>
            <person name="Banfield J.F."/>
        </authorList>
    </citation>
    <scope>NUCLEOTIDE SEQUENCE [LARGE SCALE GENOMIC DNA]</scope>
</reference>
<accession>A0A0G0MBX4</accession>
<dbReference type="GO" id="GO:0003677">
    <property type="term" value="F:DNA binding"/>
    <property type="evidence" value="ECO:0007669"/>
    <property type="project" value="UniProtKB-KW"/>
</dbReference>
<feature type="domain" description="HTH cro/C1-type" evidence="2">
    <location>
        <begin position="49"/>
        <end position="103"/>
    </location>
</feature>
<proteinExistence type="predicted"/>
<dbReference type="InterPro" id="IPR050807">
    <property type="entry name" value="TransReg_Diox_bact_type"/>
</dbReference>
<dbReference type="GO" id="GO:0005829">
    <property type="term" value="C:cytosol"/>
    <property type="evidence" value="ECO:0007669"/>
    <property type="project" value="TreeGrafter"/>
</dbReference>
<dbReference type="PANTHER" id="PTHR46797:SF1">
    <property type="entry name" value="METHYLPHOSPHONATE SYNTHASE"/>
    <property type="match status" value="1"/>
</dbReference>
<dbReference type="EMBL" id="LBWA01000007">
    <property type="protein sequence ID" value="KKQ97865.1"/>
    <property type="molecule type" value="Genomic_DNA"/>
</dbReference>
<dbReference type="Gene3D" id="1.10.260.40">
    <property type="entry name" value="lambda repressor-like DNA-binding domains"/>
    <property type="match status" value="1"/>
</dbReference>
<dbReference type="AlphaFoldDB" id="A0A0G0MBX4"/>
<evidence type="ECO:0000313" key="4">
    <source>
        <dbReference type="Proteomes" id="UP000034325"/>
    </source>
</evidence>
<keyword evidence="1" id="KW-0238">DNA-binding</keyword>
<dbReference type="InterPro" id="IPR010982">
    <property type="entry name" value="Lambda_DNA-bd_dom_sf"/>
</dbReference>
<name>A0A0G0MBX4_9BACT</name>
<dbReference type="GO" id="GO:0003700">
    <property type="term" value="F:DNA-binding transcription factor activity"/>
    <property type="evidence" value="ECO:0007669"/>
    <property type="project" value="TreeGrafter"/>
</dbReference>
<dbReference type="Pfam" id="PF01381">
    <property type="entry name" value="HTH_3"/>
    <property type="match status" value="1"/>
</dbReference>
<gene>
    <name evidence="3" type="ORF">UT23_C0007G0003</name>
</gene>
<organism evidence="3 4">
    <name type="scientific">Candidatus Woesebacteria bacterium GW2011_GWA1_39_12</name>
    <dbReference type="NCBI Taxonomy" id="1618549"/>
    <lineage>
        <taxon>Bacteria</taxon>
        <taxon>Candidatus Woeseibacteriota</taxon>
    </lineage>
</organism>
<evidence type="ECO:0000256" key="1">
    <source>
        <dbReference type="ARBA" id="ARBA00023125"/>
    </source>
</evidence>
<dbReference type="SMART" id="SM00530">
    <property type="entry name" value="HTH_XRE"/>
    <property type="match status" value="1"/>
</dbReference>
<dbReference type="CDD" id="cd00093">
    <property type="entry name" value="HTH_XRE"/>
    <property type="match status" value="1"/>
</dbReference>
<evidence type="ECO:0000313" key="3">
    <source>
        <dbReference type="EMBL" id="KKQ97865.1"/>
    </source>
</evidence>
<dbReference type="PANTHER" id="PTHR46797">
    <property type="entry name" value="HTH-TYPE TRANSCRIPTIONAL REGULATOR"/>
    <property type="match status" value="1"/>
</dbReference>
<dbReference type="Proteomes" id="UP000034325">
    <property type="component" value="Unassembled WGS sequence"/>
</dbReference>
<comment type="caution">
    <text evidence="3">The sequence shown here is derived from an EMBL/GenBank/DDBJ whole genome shotgun (WGS) entry which is preliminary data.</text>
</comment>
<sequence>MSKISDKKIREALKTGKLIDYDQLFASYPKERQERIKERARYLMAAWELRKLRKKARLSQQALAKKMDVKREFISRIESGEQNITIETLYRIAEATGKKFELKFK</sequence>
<dbReference type="InterPro" id="IPR001387">
    <property type="entry name" value="Cro/C1-type_HTH"/>
</dbReference>
<dbReference type="SUPFAM" id="SSF47413">
    <property type="entry name" value="lambda repressor-like DNA-binding domains"/>
    <property type="match status" value="1"/>
</dbReference>
<protein>
    <recommendedName>
        <fullName evidence="2">HTH cro/C1-type domain-containing protein</fullName>
    </recommendedName>
</protein>